<protein>
    <submittedName>
        <fullName evidence="1">Uncharacterized protein</fullName>
    </submittedName>
</protein>
<name>A0ACC1PH50_9PEZI</name>
<evidence type="ECO:0000313" key="1">
    <source>
        <dbReference type="EMBL" id="KAJ2991207.1"/>
    </source>
</evidence>
<proteinExistence type="predicted"/>
<reference evidence="1" key="1">
    <citation type="submission" date="2022-10" db="EMBL/GenBank/DDBJ databases">
        <title>Genome Sequence of Xylaria curta.</title>
        <authorList>
            <person name="Buettner E."/>
        </authorList>
    </citation>
    <scope>NUCLEOTIDE SEQUENCE</scope>
    <source>
        <strain evidence="1">Babe10</strain>
    </source>
</reference>
<organism evidence="1 2">
    <name type="scientific">Xylaria curta</name>
    <dbReference type="NCBI Taxonomy" id="42375"/>
    <lineage>
        <taxon>Eukaryota</taxon>
        <taxon>Fungi</taxon>
        <taxon>Dikarya</taxon>
        <taxon>Ascomycota</taxon>
        <taxon>Pezizomycotina</taxon>
        <taxon>Sordariomycetes</taxon>
        <taxon>Xylariomycetidae</taxon>
        <taxon>Xylariales</taxon>
        <taxon>Xylariaceae</taxon>
        <taxon>Xylaria</taxon>
    </lineage>
</organism>
<sequence>MRRKQLITAGLATVATIHAAHSVYQSMEARNVRHKAVQQGRLSPREAKKLKTKAIMQDAASVGIAALGIKGAISEVKQAREQAKSINEWKQERERRHQKRIERLKRANDDHDGRSRANGWATSIAPQEHRYVDVPRYADGNPYSAALPAPPIGYDRQ</sequence>
<comment type="caution">
    <text evidence="1">The sequence shown here is derived from an EMBL/GenBank/DDBJ whole genome shotgun (WGS) entry which is preliminary data.</text>
</comment>
<gene>
    <name evidence="1" type="ORF">NUW58_g2600</name>
</gene>
<keyword evidence="2" id="KW-1185">Reference proteome</keyword>
<accession>A0ACC1PH50</accession>
<dbReference type="Proteomes" id="UP001143856">
    <property type="component" value="Unassembled WGS sequence"/>
</dbReference>
<dbReference type="EMBL" id="JAPDGR010000347">
    <property type="protein sequence ID" value="KAJ2991207.1"/>
    <property type="molecule type" value="Genomic_DNA"/>
</dbReference>
<evidence type="ECO:0000313" key="2">
    <source>
        <dbReference type="Proteomes" id="UP001143856"/>
    </source>
</evidence>